<feature type="transmembrane region" description="Helical" evidence="7">
    <location>
        <begin position="6"/>
        <end position="23"/>
    </location>
</feature>
<keyword evidence="10" id="KW-1185">Reference proteome</keyword>
<keyword evidence="6 7" id="KW-0472">Membrane</keyword>
<dbReference type="InterPro" id="IPR007353">
    <property type="entry name" value="DUF421"/>
</dbReference>
<proteinExistence type="inferred from homology"/>
<dbReference type="PANTHER" id="PTHR34582:SF6">
    <property type="entry name" value="UPF0702 TRANSMEMBRANE PROTEIN YCAP"/>
    <property type="match status" value="1"/>
</dbReference>
<name>A0A1I5Y382_9BACI</name>
<dbReference type="Proteomes" id="UP000182762">
    <property type="component" value="Unassembled WGS sequence"/>
</dbReference>
<protein>
    <submittedName>
        <fullName evidence="9">Uncharacterized membrane protein YcaP, DUF421 family</fullName>
    </submittedName>
</protein>
<sequence length="216" mass="24775">MMDEYLHLLLRTPFMFVVILIFFRLTGKKDLGDVSVLDVGITLMIADLAVLTIENPESSIFKGLLPIILLIIIQFILSKITLKSQKARAIMDGRPSLVIEHGKCNQKVMRDLGYTLDDLYLQLRSKDIADISKVSFALLEPTGHLSVFQHKDDFSLPLILDGNIQRQHLHLINKDEKWLKEELTKLGNEKIQDIFICSYTNEEFYIEMLDNKAAIE</sequence>
<feature type="domain" description="YetF C-terminal" evidence="8">
    <location>
        <begin position="83"/>
        <end position="199"/>
    </location>
</feature>
<comment type="similarity">
    <text evidence="2">Belongs to the UPF0702 family.</text>
</comment>
<keyword evidence="5 7" id="KW-1133">Transmembrane helix</keyword>
<evidence type="ECO:0000259" key="8">
    <source>
        <dbReference type="Pfam" id="PF04239"/>
    </source>
</evidence>
<keyword evidence="4 7" id="KW-0812">Transmembrane</keyword>
<accession>A0A1I5Y382</accession>
<evidence type="ECO:0000256" key="5">
    <source>
        <dbReference type="ARBA" id="ARBA00022989"/>
    </source>
</evidence>
<evidence type="ECO:0000313" key="9">
    <source>
        <dbReference type="EMBL" id="SFQ38614.1"/>
    </source>
</evidence>
<evidence type="ECO:0000256" key="4">
    <source>
        <dbReference type="ARBA" id="ARBA00022692"/>
    </source>
</evidence>
<evidence type="ECO:0000256" key="6">
    <source>
        <dbReference type="ARBA" id="ARBA00023136"/>
    </source>
</evidence>
<dbReference type="InterPro" id="IPR023090">
    <property type="entry name" value="UPF0702_alpha/beta_dom_sf"/>
</dbReference>
<evidence type="ECO:0000256" key="7">
    <source>
        <dbReference type="SAM" id="Phobius"/>
    </source>
</evidence>
<gene>
    <name evidence="9" type="ORF">SAMN02745910_01206</name>
</gene>
<evidence type="ECO:0000256" key="1">
    <source>
        <dbReference type="ARBA" id="ARBA00004651"/>
    </source>
</evidence>
<comment type="subcellular location">
    <subcellularLocation>
        <location evidence="1">Cell membrane</location>
        <topology evidence="1">Multi-pass membrane protein</topology>
    </subcellularLocation>
</comment>
<dbReference type="EMBL" id="FOXX01000002">
    <property type="protein sequence ID" value="SFQ38614.1"/>
    <property type="molecule type" value="Genomic_DNA"/>
</dbReference>
<feature type="transmembrane region" description="Helical" evidence="7">
    <location>
        <begin position="59"/>
        <end position="78"/>
    </location>
</feature>
<evidence type="ECO:0000313" key="10">
    <source>
        <dbReference type="Proteomes" id="UP000182762"/>
    </source>
</evidence>
<keyword evidence="3" id="KW-1003">Cell membrane</keyword>
<organism evidence="9 10">
    <name type="scientific">Priestia endophytica DSM 13796</name>
    <dbReference type="NCBI Taxonomy" id="1121089"/>
    <lineage>
        <taxon>Bacteria</taxon>
        <taxon>Bacillati</taxon>
        <taxon>Bacillota</taxon>
        <taxon>Bacilli</taxon>
        <taxon>Bacillales</taxon>
        <taxon>Bacillaceae</taxon>
        <taxon>Priestia</taxon>
    </lineage>
</organism>
<reference evidence="9 10" key="1">
    <citation type="submission" date="2016-10" db="EMBL/GenBank/DDBJ databases">
        <authorList>
            <person name="Varghese N."/>
            <person name="Submissions S."/>
        </authorList>
    </citation>
    <scope>NUCLEOTIDE SEQUENCE [LARGE SCALE GENOMIC DNA]</scope>
    <source>
        <strain evidence="9 10">DSM 13796</strain>
    </source>
</reference>
<dbReference type="PANTHER" id="PTHR34582">
    <property type="entry name" value="UPF0702 TRANSMEMBRANE PROTEIN YCAP"/>
    <property type="match status" value="1"/>
</dbReference>
<evidence type="ECO:0000256" key="2">
    <source>
        <dbReference type="ARBA" id="ARBA00006448"/>
    </source>
</evidence>
<dbReference type="Gene3D" id="3.30.240.20">
    <property type="entry name" value="bsu07140 like domains"/>
    <property type="match status" value="2"/>
</dbReference>
<evidence type="ECO:0000256" key="3">
    <source>
        <dbReference type="ARBA" id="ARBA00022475"/>
    </source>
</evidence>
<comment type="caution">
    <text evidence="9">The sequence shown here is derived from an EMBL/GenBank/DDBJ whole genome shotgun (WGS) entry which is preliminary data.</text>
</comment>
<feature type="transmembrane region" description="Helical" evidence="7">
    <location>
        <begin position="35"/>
        <end position="53"/>
    </location>
</feature>
<dbReference type="Pfam" id="PF04239">
    <property type="entry name" value="DUF421"/>
    <property type="match status" value="1"/>
</dbReference>